<gene>
    <name evidence="2" type="ORF">QWY14_16760</name>
</gene>
<dbReference type="EMBL" id="JAUJWV010000004">
    <property type="protein sequence ID" value="MDN7243443.1"/>
    <property type="molecule type" value="Genomic_DNA"/>
</dbReference>
<sequence>MEKNNRNDSVRKDWQDNQQFQAADPSTDRNIEKREQGDNELREKGSSNTNNDSSNEPYLSDGDTTLRKKDPNNPADWRESEAPNPSIETGWQKSNEWDDTIREPAGTFTTGERGNVINSATWDPESHISEEDVGHVDVNDYIQTSSPKNQTEEQQTKLPEDRLNVNKDRVQKEK</sequence>
<proteinExistence type="predicted"/>
<dbReference type="RefSeq" id="WP_301724900.1">
    <property type="nucleotide sequence ID" value="NZ_JAUJWV010000004.1"/>
</dbReference>
<accession>A0ABT8N6T2</accession>
<protein>
    <submittedName>
        <fullName evidence="2">Uncharacterized protein</fullName>
    </submittedName>
</protein>
<feature type="compositionally biased region" description="Basic and acidic residues" evidence="1">
    <location>
        <begin position="64"/>
        <end position="81"/>
    </location>
</feature>
<dbReference type="Proteomes" id="UP001172055">
    <property type="component" value="Unassembled WGS sequence"/>
</dbReference>
<feature type="compositionally biased region" description="Basic and acidic residues" evidence="1">
    <location>
        <begin position="150"/>
        <end position="174"/>
    </location>
</feature>
<feature type="compositionally biased region" description="Polar residues" evidence="1">
    <location>
        <begin position="46"/>
        <end position="57"/>
    </location>
</feature>
<evidence type="ECO:0000256" key="1">
    <source>
        <dbReference type="SAM" id="MobiDB-lite"/>
    </source>
</evidence>
<comment type="caution">
    <text evidence="2">The sequence shown here is derived from an EMBL/GenBank/DDBJ whole genome shotgun (WGS) entry which is preliminary data.</text>
</comment>
<feature type="region of interest" description="Disordered" evidence="1">
    <location>
        <begin position="1"/>
        <end position="174"/>
    </location>
</feature>
<evidence type="ECO:0000313" key="3">
    <source>
        <dbReference type="Proteomes" id="UP001172055"/>
    </source>
</evidence>
<reference evidence="2 3" key="1">
    <citation type="submission" date="2023-06" db="EMBL/GenBank/DDBJ databases">
        <title>Novel species in genus Planococcus.</title>
        <authorList>
            <person name="Ning S."/>
        </authorList>
    </citation>
    <scope>NUCLEOTIDE SEQUENCE [LARGE SCALE GENOMIC DNA]</scope>
    <source>
        <strain evidence="2 3">N028</strain>
    </source>
</reference>
<feature type="compositionally biased region" description="Basic and acidic residues" evidence="1">
    <location>
        <begin position="124"/>
        <end position="138"/>
    </location>
</feature>
<feature type="compositionally biased region" description="Basic and acidic residues" evidence="1">
    <location>
        <begin position="1"/>
        <end position="15"/>
    </location>
</feature>
<evidence type="ECO:0000313" key="2">
    <source>
        <dbReference type="EMBL" id="MDN7243443.1"/>
    </source>
</evidence>
<organism evidence="2 3">
    <name type="scientific">Planococcus shixiaomingii</name>
    <dbReference type="NCBI Taxonomy" id="3058393"/>
    <lineage>
        <taxon>Bacteria</taxon>
        <taxon>Bacillati</taxon>
        <taxon>Bacillota</taxon>
        <taxon>Bacilli</taxon>
        <taxon>Bacillales</taxon>
        <taxon>Caryophanaceae</taxon>
        <taxon>Planococcus</taxon>
    </lineage>
</organism>
<name>A0ABT8N6T2_9BACL</name>
<feature type="compositionally biased region" description="Polar residues" evidence="1">
    <location>
        <begin position="107"/>
        <end position="121"/>
    </location>
</feature>
<keyword evidence="3" id="KW-1185">Reference proteome</keyword>
<feature type="compositionally biased region" description="Basic and acidic residues" evidence="1">
    <location>
        <begin position="26"/>
        <end position="45"/>
    </location>
</feature>